<gene>
    <name evidence="1" type="ORF">Plil01_000842900</name>
</gene>
<reference evidence="1" key="1">
    <citation type="submission" date="2023-04" db="EMBL/GenBank/DDBJ databases">
        <title>Phytophthora lilii NBRC 32176.</title>
        <authorList>
            <person name="Ichikawa N."/>
            <person name="Sato H."/>
            <person name="Tonouchi N."/>
        </authorList>
    </citation>
    <scope>NUCLEOTIDE SEQUENCE</scope>
    <source>
        <strain evidence="1">NBRC 32176</strain>
    </source>
</reference>
<proteinExistence type="predicted"/>
<sequence length="89" mass="9634">MYGIDAYSDAAVVEDNVLAASSSVAITSREGSLVFLSPIGRGLLHPEMSLGGLALDRYIILTTDASRMELHAQAFCLGLYDEYFIDTPF</sequence>
<accession>A0A9W6TX79</accession>
<comment type="caution">
    <text evidence="1">The sequence shown here is derived from an EMBL/GenBank/DDBJ whole genome shotgun (WGS) entry which is preliminary data.</text>
</comment>
<evidence type="ECO:0000313" key="1">
    <source>
        <dbReference type="EMBL" id="GMF21357.1"/>
    </source>
</evidence>
<protein>
    <submittedName>
        <fullName evidence="1">Unnamed protein product</fullName>
    </submittedName>
</protein>
<keyword evidence="2" id="KW-1185">Reference proteome</keyword>
<organism evidence="1 2">
    <name type="scientific">Phytophthora lilii</name>
    <dbReference type="NCBI Taxonomy" id="2077276"/>
    <lineage>
        <taxon>Eukaryota</taxon>
        <taxon>Sar</taxon>
        <taxon>Stramenopiles</taxon>
        <taxon>Oomycota</taxon>
        <taxon>Peronosporomycetes</taxon>
        <taxon>Peronosporales</taxon>
        <taxon>Peronosporaceae</taxon>
        <taxon>Phytophthora</taxon>
    </lineage>
</organism>
<dbReference type="Proteomes" id="UP001165083">
    <property type="component" value="Unassembled WGS sequence"/>
</dbReference>
<dbReference type="AlphaFoldDB" id="A0A9W6TX79"/>
<name>A0A9W6TX79_9STRA</name>
<evidence type="ECO:0000313" key="2">
    <source>
        <dbReference type="Proteomes" id="UP001165083"/>
    </source>
</evidence>
<dbReference type="EMBL" id="BSXW01000405">
    <property type="protein sequence ID" value="GMF21357.1"/>
    <property type="molecule type" value="Genomic_DNA"/>
</dbReference>